<sequence length="71" mass="7673">MDTLTRAFAYPAYGTHLLPGKPIDALEKVDYHQVPVIAGSTRDEATLTAASYDNGEPICRRSSTSVECGSR</sequence>
<gene>
    <name evidence="1" type="ORF">BJY24_007149</name>
</gene>
<dbReference type="GO" id="GO:0016787">
    <property type="term" value="F:hydrolase activity"/>
    <property type="evidence" value="ECO:0007669"/>
    <property type="project" value="UniProtKB-KW"/>
</dbReference>
<dbReference type="EC" id="3.1.1.-" evidence="1"/>
<protein>
    <submittedName>
        <fullName evidence="1">Para-nitrobenzyl esterase</fullName>
        <ecNumber evidence="1">3.1.1.-</ecNumber>
    </submittedName>
</protein>
<accession>A0A7W9PLH9</accession>
<organism evidence="1 2">
    <name type="scientific">Nocardia transvalensis</name>
    <dbReference type="NCBI Taxonomy" id="37333"/>
    <lineage>
        <taxon>Bacteria</taxon>
        <taxon>Bacillati</taxon>
        <taxon>Actinomycetota</taxon>
        <taxon>Actinomycetes</taxon>
        <taxon>Mycobacteriales</taxon>
        <taxon>Nocardiaceae</taxon>
        <taxon>Nocardia</taxon>
    </lineage>
</organism>
<dbReference type="Gene3D" id="3.40.50.1820">
    <property type="entry name" value="alpha/beta hydrolase"/>
    <property type="match status" value="1"/>
</dbReference>
<evidence type="ECO:0000313" key="2">
    <source>
        <dbReference type="Proteomes" id="UP000540412"/>
    </source>
</evidence>
<dbReference type="RefSeq" id="WP_040747373.1">
    <property type="nucleotide sequence ID" value="NZ_JACHIT010000002.1"/>
</dbReference>
<comment type="caution">
    <text evidence="1">The sequence shown here is derived from an EMBL/GenBank/DDBJ whole genome shotgun (WGS) entry which is preliminary data.</text>
</comment>
<dbReference type="Proteomes" id="UP000540412">
    <property type="component" value="Unassembled WGS sequence"/>
</dbReference>
<dbReference type="EMBL" id="JACHIT010000002">
    <property type="protein sequence ID" value="MBB5918237.1"/>
    <property type="molecule type" value="Genomic_DNA"/>
</dbReference>
<name>A0A7W9PLH9_9NOCA</name>
<dbReference type="AlphaFoldDB" id="A0A7W9PLH9"/>
<keyword evidence="1" id="KW-0378">Hydrolase</keyword>
<evidence type="ECO:0000313" key="1">
    <source>
        <dbReference type="EMBL" id="MBB5918237.1"/>
    </source>
</evidence>
<keyword evidence="2" id="KW-1185">Reference proteome</keyword>
<reference evidence="1 2" key="1">
    <citation type="submission" date="2020-08" db="EMBL/GenBank/DDBJ databases">
        <title>Sequencing the genomes of 1000 actinobacteria strains.</title>
        <authorList>
            <person name="Klenk H.-P."/>
        </authorList>
    </citation>
    <scope>NUCLEOTIDE SEQUENCE [LARGE SCALE GENOMIC DNA]</scope>
    <source>
        <strain evidence="1 2">DSM 43582</strain>
    </source>
</reference>
<dbReference type="InterPro" id="IPR029058">
    <property type="entry name" value="AB_hydrolase_fold"/>
</dbReference>
<proteinExistence type="predicted"/>